<feature type="domain" description="EF-hand" evidence="15">
    <location>
        <begin position="743"/>
        <end position="778"/>
    </location>
</feature>
<keyword evidence="7" id="KW-0106">Calcium</keyword>
<keyword evidence="4" id="KW-0813">Transport</keyword>
<dbReference type="Pfam" id="PF07766">
    <property type="entry name" value="LETM1_RBD"/>
    <property type="match status" value="1"/>
</dbReference>
<dbReference type="PANTHER" id="PTHR14009">
    <property type="entry name" value="LEUCINE ZIPPER-EF-HAND CONTAINING TRANSMEMBRANE PROTEIN"/>
    <property type="match status" value="1"/>
</dbReference>
<evidence type="ECO:0000256" key="14">
    <source>
        <dbReference type="SAM" id="Phobius"/>
    </source>
</evidence>
<evidence type="ECO:0000259" key="15">
    <source>
        <dbReference type="PROSITE" id="PS50222"/>
    </source>
</evidence>
<dbReference type="GO" id="GO:0005743">
    <property type="term" value="C:mitochondrial inner membrane"/>
    <property type="evidence" value="ECO:0007669"/>
    <property type="project" value="UniProtKB-SubCell"/>
</dbReference>
<dbReference type="EMBL" id="JALLPB020000196">
    <property type="protein sequence ID" value="KAL3815509.1"/>
    <property type="molecule type" value="Genomic_DNA"/>
</dbReference>
<comment type="similarity">
    <text evidence="2">Belongs to the LETM1 family.</text>
</comment>
<dbReference type="Pfam" id="PF13499">
    <property type="entry name" value="EF-hand_7"/>
    <property type="match status" value="1"/>
</dbReference>
<keyword evidence="18" id="KW-1185">Reference proteome</keyword>
<dbReference type="PANTHER" id="PTHR14009:SF1">
    <property type="entry name" value="MITOCHONDRIAL PROTON_CALCIUM EXCHANGER PROTEIN"/>
    <property type="match status" value="1"/>
</dbReference>
<evidence type="ECO:0000256" key="5">
    <source>
        <dbReference type="ARBA" id="ARBA00022692"/>
    </source>
</evidence>
<evidence type="ECO:0000256" key="6">
    <source>
        <dbReference type="ARBA" id="ARBA00022792"/>
    </source>
</evidence>
<dbReference type="PROSITE" id="PS51758">
    <property type="entry name" value="LETM1_RBD"/>
    <property type="match status" value="1"/>
</dbReference>
<keyword evidence="6" id="KW-0999">Mitochondrion inner membrane</keyword>
<evidence type="ECO:0000256" key="8">
    <source>
        <dbReference type="ARBA" id="ARBA00022989"/>
    </source>
</evidence>
<dbReference type="InterPro" id="IPR033122">
    <property type="entry name" value="LETM1-like_RBD"/>
</dbReference>
<evidence type="ECO:0000256" key="2">
    <source>
        <dbReference type="ARBA" id="ARBA00009584"/>
    </source>
</evidence>
<keyword evidence="4" id="KW-0050">Antiport</keyword>
<evidence type="ECO:0000256" key="7">
    <source>
        <dbReference type="ARBA" id="ARBA00022837"/>
    </source>
</evidence>
<proteinExistence type="inferred from homology"/>
<evidence type="ECO:0000256" key="4">
    <source>
        <dbReference type="ARBA" id="ARBA00022449"/>
    </source>
</evidence>
<gene>
    <name evidence="17" type="ORF">ACHAXA_006206</name>
</gene>
<evidence type="ECO:0000256" key="11">
    <source>
        <dbReference type="ARBA" id="ARBA00031360"/>
    </source>
</evidence>
<dbReference type="SUPFAM" id="SSF47473">
    <property type="entry name" value="EF-hand"/>
    <property type="match status" value="1"/>
</dbReference>
<dbReference type="InterPro" id="IPR002048">
    <property type="entry name" value="EF_hand_dom"/>
</dbReference>
<dbReference type="InterPro" id="IPR044202">
    <property type="entry name" value="LETM1/MDM38-like"/>
</dbReference>
<evidence type="ECO:0000256" key="3">
    <source>
        <dbReference type="ARBA" id="ARBA00020557"/>
    </source>
</evidence>
<dbReference type="Gene3D" id="1.10.238.10">
    <property type="entry name" value="EF-hand"/>
    <property type="match status" value="1"/>
</dbReference>
<keyword evidence="8 14" id="KW-1133">Transmembrane helix</keyword>
<evidence type="ECO:0000259" key="16">
    <source>
        <dbReference type="PROSITE" id="PS51758"/>
    </source>
</evidence>
<dbReference type="GO" id="GO:0015297">
    <property type="term" value="F:antiporter activity"/>
    <property type="evidence" value="ECO:0007669"/>
    <property type="project" value="UniProtKB-KW"/>
</dbReference>
<protein>
    <recommendedName>
        <fullName evidence="3">Mitochondrial proton/calcium exchanger protein</fullName>
    </recommendedName>
    <alternativeName>
        <fullName evidence="11">Leucine zipper-EF-hand-containing transmembrane protein 1</fullName>
    </alternativeName>
</protein>
<sequence length="854" mass="96182">MASLVQHCGKKSGRNVYPALCLRNYQRGTGLEHFYAHRSFGRAFVEHQIGDPLRLLRHTTLLSLSSSFRSSPIETVPSCFSVRSISTGGPDNETADAGKLGTLKIGLSSSKDAKAASSLYSHESEKSSGVSYVSKTSPEKREASAVKKVTDAVQWALKSIFSLLAKSPGVLWFYITNPKDFRKKLAELKEAAIKEAHHYWMGSKLLAADVRTARHLMGRTLRGSTLSRRERKQLLRTTTDLFRLVPMSVFVLVPFMEFALPFALKIFPNMLPSTFQDSLKEEEKMKGELQMRISMAGFFQDTLTELAKEQKKFAQIRKYDAADASDAESIETEKEASAISFLDFLKKARTGEAIPPDVIIKFAKYFEDNLTLDNMGRMQLINMCKYMGIPPYGNDNLLRFQLRHRIRLLKDDDQRILWEGIESLTKMELREACRERGMRSIGLSKIAYRNALQQWLDLSVQKNVPISLLIMSRTFFLHDEMITGESSSIDSGKGVIGLADTMSGIDKEVLNEIVLEMASSEEKSKNTEVMKIQLEVLEHQNEMIKEEQEERDAAAKEKVEKDKTDEKEPLLEIESMPSKEMDTSVDGFVLPSNSASSPPDVADLTTLDASSIEYELKEDDQTELSTEEIDAISQLASADPVLREREELKRIKDKMQGETVMDTDKHTLLSDKSQEETVITFKEIDDASEVEAKEILLVDTESKQTIESHDNEPIGDKKLQKAIDRLKSKVESMVGKIETQLSHVEVKIGSKFHLLDKDGDGVLTMEEMAQVLQTVLKRELTAEEAVAIAEDMDHNKDGVFSIAELAQWAETNTIVKLAEDGREKDLNDMISARVADLNEKKKMKQDTRIEMPSN</sequence>
<evidence type="ECO:0000256" key="10">
    <source>
        <dbReference type="ARBA" id="ARBA00023136"/>
    </source>
</evidence>
<comment type="caution">
    <text evidence="17">The sequence shown here is derived from an EMBL/GenBank/DDBJ whole genome shotgun (WGS) entry which is preliminary data.</text>
</comment>
<dbReference type="CDD" id="cd00051">
    <property type="entry name" value="EFh"/>
    <property type="match status" value="1"/>
</dbReference>
<keyword evidence="9 12" id="KW-0496">Mitochondrion</keyword>
<dbReference type="PROSITE" id="PS00018">
    <property type="entry name" value="EF_HAND_1"/>
    <property type="match status" value="1"/>
</dbReference>
<evidence type="ECO:0000313" key="18">
    <source>
        <dbReference type="Proteomes" id="UP001530377"/>
    </source>
</evidence>
<evidence type="ECO:0000256" key="9">
    <source>
        <dbReference type="ARBA" id="ARBA00023128"/>
    </source>
</evidence>
<dbReference type="AlphaFoldDB" id="A0ABD3RRE3"/>
<reference evidence="17 18" key="1">
    <citation type="submission" date="2024-10" db="EMBL/GenBank/DDBJ databases">
        <title>Updated reference genomes for cyclostephanoid diatoms.</title>
        <authorList>
            <person name="Roberts W.R."/>
            <person name="Alverson A.J."/>
        </authorList>
    </citation>
    <scope>NUCLEOTIDE SEQUENCE [LARGE SCALE GENOMIC DNA]</scope>
    <source>
        <strain evidence="17 18">AJA228-03</strain>
    </source>
</reference>
<dbReference type="PROSITE" id="PS50222">
    <property type="entry name" value="EF_HAND_2"/>
    <property type="match status" value="1"/>
</dbReference>
<keyword evidence="10 14" id="KW-0472">Membrane</keyword>
<evidence type="ECO:0000256" key="1">
    <source>
        <dbReference type="ARBA" id="ARBA00004434"/>
    </source>
</evidence>
<feature type="domain" description="Letm1 RBD" evidence="16">
    <location>
        <begin position="287"/>
        <end position="576"/>
    </location>
</feature>
<dbReference type="InterPro" id="IPR011992">
    <property type="entry name" value="EF-hand-dom_pair"/>
</dbReference>
<evidence type="ECO:0000256" key="12">
    <source>
        <dbReference type="PROSITE-ProRule" id="PRU01094"/>
    </source>
</evidence>
<dbReference type="Proteomes" id="UP001530377">
    <property type="component" value="Unassembled WGS sequence"/>
</dbReference>
<comment type="subcellular location">
    <subcellularLocation>
        <location evidence="1">Mitochondrion inner membrane</location>
        <topology evidence="1">Single-pass membrane protein</topology>
    </subcellularLocation>
</comment>
<dbReference type="InterPro" id="IPR018247">
    <property type="entry name" value="EF_Hand_1_Ca_BS"/>
</dbReference>
<feature type="region of interest" description="Disordered" evidence="13">
    <location>
        <begin position="546"/>
        <end position="567"/>
    </location>
</feature>
<keyword evidence="5 14" id="KW-0812">Transmembrane</keyword>
<organism evidence="17 18">
    <name type="scientific">Cyclostephanos tholiformis</name>
    <dbReference type="NCBI Taxonomy" id="382380"/>
    <lineage>
        <taxon>Eukaryota</taxon>
        <taxon>Sar</taxon>
        <taxon>Stramenopiles</taxon>
        <taxon>Ochrophyta</taxon>
        <taxon>Bacillariophyta</taxon>
        <taxon>Coscinodiscophyceae</taxon>
        <taxon>Thalassiosirophycidae</taxon>
        <taxon>Stephanodiscales</taxon>
        <taxon>Stephanodiscaceae</taxon>
        <taxon>Cyclostephanos</taxon>
    </lineage>
</organism>
<evidence type="ECO:0000313" key="17">
    <source>
        <dbReference type="EMBL" id="KAL3815509.1"/>
    </source>
</evidence>
<accession>A0ABD3RRE3</accession>
<feature type="transmembrane region" description="Helical" evidence="14">
    <location>
        <begin position="241"/>
        <end position="264"/>
    </location>
</feature>
<name>A0ABD3RRE3_9STRA</name>
<evidence type="ECO:0000256" key="13">
    <source>
        <dbReference type="SAM" id="MobiDB-lite"/>
    </source>
</evidence>